<dbReference type="InterPro" id="IPR011990">
    <property type="entry name" value="TPR-like_helical_dom_sf"/>
</dbReference>
<evidence type="ECO:0000256" key="2">
    <source>
        <dbReference type="ARBA" id="ARBA00022803"/>
    </source>
</evidence>
<dbReference type="SUPFAM" id="SSF48452">
    <property type="entry name" value="TPR-like"/>
    <property type="match status" value="2"/>
</dbReference>
<dbReference type="GO" id="GO:0051607">
    <property type="term" value="P:defense response to virus"/>
    <property type="evidence" value="ECO:0007669"/>
    <property type="project" value="TreeGrafter"/>
</dbReference>
<comment type="caution">
    <text evidence="4">The sequence shown here is derived from an EMBL/GenBank/DDBJ whole genome shotgun (WGS) entry which is preliminary data.</text>
</comment>
<evidence type="ECO:0000313" key="4">
    <source>
        <dbReference type="EMBL" id="KAJ8033040.1"/>
    </source>
</evidence>
<organism evidence="4 5">
    <name type="scientific">Holothuria leucospilota</name>
    <name type="common">Black long sea cucumber</name>
    <name type="synonym">Mertensiothuria leucospilota</name>
    <dbReference type="NCBI Taxonomy" id="206669"/>
    <lineage>
        <taxon>Eukaryota</taxon>
        <taxon>Metazoa</taxon>
        <taxon>Echinodermata</taxon>
        <taxon>Eleutherozoa</taxon>
        <taxon>Echinozoa</taxon>
        <taxon>Holothuroidea</taxon>
        <taxon>Aspidochirotacea</taxon>
        <taxon>Aspidochirotida</taxon>
        <taxon>Holothuriidae</taxon>
        <taxon>Holothuria</taxon>
    </lineage>
</organism>
<dbReference type="Proteomes" id="UP001152320">
    <property type="component" value="Chromosome 11"/>
</dbReference>
<sequence>MADSDWWKNVPCHLSPAWNLYNTTEIDFEKLKHQVKVDLQIAPDFMRVESLLYLAFLEVPPKGKSFFRTRMPNRQKALKWIKEAEEYVKEKRKDNKHARNGYSLVINALRMWIYSGQRNITKQEEVEKRLKEQYDVYLNEKMSGDLKSDAFVKVTLAAALSRLGLQRYEEAKRLFEEALKEYPGNTHWMFGSALMQGRLCRSAKSRIRQSSDLPEEIKKEFEIERQMLQEIGEVDPNFAWPIAYLGLCLYNMKKKDEALACLEKAMNLDKGNTDIALISARIHKWMGELDKCQLILDSLPESSKTAEVIFQLGLVYNERAKKLSQRSKEETTGNEDGEIEQLLRHALEYMEEALGKDSCHLPAAIKGAEINARIGNHEEAKDFYITLFEREDVQQVPVNQFHVRLSFHAVKQEFEGSKVLDNIHKMLQLCIRNFTTFDENGERTFDKSVRRDAEIFLRDLKQIGEEGEKGQNLQAMLFLSEIQRGLGEYEKAENLIRRLINSNHPIFNMAELRWNLAKCYIGLGDLDKAELEAHTLSELPPKREFQSDEIYADVYMGRVENKLLTNSTISKDLEDYSGIIKYLQNAIRKGSIKACYLYLTKVERLQENLCSLEEAIVKTIAEIETCLERSDHFHEKFYESPDDPIDFMKEAITSNLVHPGPVGKALPESIVERYDSLSNIRAYLRDFEGCYLQLHGSSASWNKVCQGAAKKVLTDAREILDHVIYDYQKKVRQKPGDPEVTKFPVHMDWNKAEVNKSLVETKFEGYVTSKFLGYEMPEEMKTFFKELQPMYNRDNLWLAALCDFTGKTKHTGRDDDCDTHYISLKVAENIPFKKADLVRRSCCQVEKIVEKLLGFFQVQFYSDNQDTAH</sequence>
<reference evidence="4" key="1">
    <citation type="submission" date="2021-10" db="EMBL/GenBank/DDBJ databases">
        <title>Tropical sea cucumber genome reveals ecological adaptation and Cuvierian tubules defense mechanism.</title>
        <authorList>
            <person name="Chen T."/>
        </authorList>
    </citation>
    <scope>NUCLEOTIDE SEQUENCE</scope>
    <source>
        <strain evidence="4">Nanhai2018</strain>
        <tissue evidence="4">Muscle</tissue>
    </source>
</reference>
<keyword evidence="2" id="KW-0802">TPR repeat</keyword>
<dbReference type="GO" id="GO:0005829">
    <property type="term" value="C:cytosol"/>
    <property type="evidence" value="ECO:0007669"/>
    <property type="project" value="TreeGrafter"/>
</dbReference>
<dbReference type="Gene3D" id="1.25.40.10">
    <property type="entry name" value="Tetratricopeptide repeat domain"/>
    <property type="match status" value="2"/>
</dbReference>
<dbReference type="Pfam" id="PF13432">
    <property type="entry name" value="TPR_16"/>
    <property type="match status" value="1"/>
</dbReference>
<dbReference type="SMART" id="SM00028">
    <property type="entry name" value="TPR"/>
    <property type="match status" value="3"/>
</dbReference>
<dbReference type="Pfam" id="PF13181">
    <property type="entry name" value="TPR_8"/>
    <property type="match status" value="1"/>
</dbReference>
<dbReference type="OrthoDB" id="10043504at2759"/>
<keyword evidence="1" id="KW-0677">Repeat</keyword>
<dbReference type="InterPro" id="IPR019734">
    <property type="entry name" value="TPR_rpt"/>
</dbReference>
<proteinExistence type="inferred from homology"/>
<gene>
    <name evidence="4" type="ORF">HOLleu_23163</name>
</gene>
<accession>A0A9Q1BUK3</accession>
<keyword evidence="5" id="KW-1185">Reference proteome</keyword>
<dbReference type="PANTHER" id="PTHR10271">
    <property type="entry name" value="INTERFERON-INDUCED PROTEIN WITH TETRATRICOPEPTIDE REPEATS"/>
    <property type="match status" value="1"/>
</dbReference>
<evidence type="ECO:0000256" key="3">
    <source>
        <dbReference type="ARBA" id="ARBA00038336"/>
    </source>
</evidence>
<protein>
    <submittedName>
        <fullName evidence="4">Interferon-induced protein with tetratricopeptide repeats 3</fullName>
    </submittedName>
</protein>
<evidence type="ECO:0000313" key="5">
    <source>
        <dbReference type="Proteomes" id="UP001152320"/>
    </source>
</evidence>
<evidence type="ECO:0000256" key="1">
    <source>
        <dbReference type="ARBA" id="ARBA00022737"/>
    </source>
</evidence>
<name>A0A9Q1BUK3_HOLLE</name>
<comment type="similarity">
    <text evidence="3">Belongs to the IFIT family.</text>
</comment>
<dbReference type="EMBL" id="JAIZAY010000011">
    <property type="protein sequence ID" value="KAJ8033040.1"/>
    <property type="molecule type" value="Genomic_DNA"/>
</dbReference>
<dbReference type="PANTHER" id="PTHR10271:SF0">
    <property type="entry name" value="INTERFERON-INDUCED PROTEIN WITH TETRATRICOPEPTIDE REPEATS 5"/>
    <property type="match status" value="1"/>
</dbReference>
<dbReference type="AlphaFoldDB" id="A0A9Q1BUK3"/>